<reference evidence="5" key="1">
    <citation type="journal article" date="2020" name="Nature">
        <title>Giant virus diversity and host interactions through global metagenomics.</title>
        <authorList>
            <person name="Schulz F."/>
            <person name="Roux S."/>
            <person name="Paez-Espino D."/>
            <person name="Jungbluth S."/>
            <person name="Walsh D.A."/>
            <person name="Denef V.J."/>
            <person name="McMahon K.D."/>
            <person name="Konstantinidis K.T."/>
            <person name="Eloe-Fadrosh E.A."/>
            <person name="Kyrpides N.C."/>
            <person name="Woyke T."/>
        </authorList>
    </citation>
    <scope>NUCLEOTIDE SEQUENCE</scope>
    <source>
        <strain evidence="5">GVMAG-S-ERX555967-131</strain>
    </source>
</reference>
<dbReference type="Pfam" id="PF02042">
    <property type="entry name" value="RWP-RK"/>
    <property type="match status" value="2"/>
</dbReference>
<dbReference type="GO" id="GO:0003677">
    <property type="term" value="F:DNA binding"/>
    <property type="evidence" value="ECO:0007669"/>
    <property type="project" value="UniProtKB-KW"/>
</dbReference>
<keyword evidence="3" id="KW-0804">Transcription</keyword>
<organism evidence="5">
    <name type="scientific">viral metagenome</name>
    <dbReference type="NCBI Taxonomy" id="1070528"/>
    <lineage>
        <taxon>unclassified sequences</taxon>
        <taxon>metagenomes</taxon>
        <taxon>organismal metagenomes</taxon>
    </lineage>
</organism>
<dbReference type="EMBL" id="MN738790">
    <property type="protein sequence ID" value="QHT37146.1"/>
    <property type="molecule type" value="Genomic_DNA"/>
</dbReference>
<accession>A0A6C0F5U6</accession>
<name>A0A6C0F5U6_9ZZZZ</name>
<evidence type="ECO:0000256" key="3">
    <source>
        <dbReference type="ARBA" id="ARBA00023163"/>
    </source>
</evidence>
<keyword evidence="2" id="KW-0238">DNA-binding</keyword>
<dbReference type="InterPro" id="IPR003035">
    <property type="entry name" value="RWP-RK_dom"/>
</dbReference>
<dbReference type="AlphaFoldDB" id="A0A6C0F5U6"/>
<dbReference type="InterPro" id="IPR045012">
    <property type="entry name" value="NLP"/>
</dbReference>
<keyword evidence="1" id="KW-0805">Transcription regulation</keyword>
<sequence>MSESERSDQNFDGGYLYSDIKSIESITDENFDGEDLKYLQYFLGKNEKFATKEDILKEKDNSIRVAADNLNMSTSTLTRLCKSYQIKPWSRKKSVSHNTLTFSKRDIQAQFDYPQNIAAKNLGITISNLKAYRKYYNIDRWPYVFKKQLTRKQLQDNFKYKHDEAAKKLHVSTTTLRANCIYHNINKWPFRNNCKTK</sequence>
<dbReference type="GO" id="GO:0003700">
    <property type="term" value="F:DNA-binding transcription factor activity"/>
    <property type="evidence" value="ECO:0007669"/>
    <property type="project" value="InterPro"/>
</dbReference>
<proteinExistence type="predicted"/>
<dbReference type="PROSITE" id="PS51519">
    <property type="entry name" value="RWP_RK"/>
    <property type="match status" value="1"/>
</dbReference>
<feature type="domain" description="RWP-RK" evidence="4">
    <location>
        <begin position="82"/>
        <end position="170"/>
    </location>
</feature>
<evidence type="ECO:0000313" key="5">
    <source>
        <dbReference type="EMBL" id="QHT37146.1"/>
    </source>
</evidence>
<dbReference type="PANTHER" id="PTHR32002">
    <property type="entry name" value="PROTEIN NLP8"/>
    <property type="match status" value="1"/>
</dbReference>
<protein>
    <recommendedName>
        <fullName evidence="4">RWP-RK domain-containing protein</fullName>
    </recommendedName>
</protein>
<evidence type="ECO:0000256" key="1">
    <source>
        <dbReference type="ARBA" id="ARBA00023015"/>
    </source>
</evidence>
<dbReference type="PANTHER" id="PTHR32002:SF35">
    <property type="entry name" value="PROTEIN NLP6"/>
    <property type="match status" value="1"/>
</dbReference>
<evidence type="ECO:0000259" key="4">
    <source>
        <dbReference type="PROSITE" id="PS51519"/>
    </source>
</evidence>
<evidence type="ECO:0000256" key="2">
    <source>
        <dbReference type="ARBA" id="ARBA00023125"/>
    </source>
</evidence>